<proteinExistence type="predicted"/>
<comment type="caution">
    <text evidence="2">The sequence shown here is derived from an EMBL/GenBank/DDBJ whole genome shotgun (WGS) entry which is preliminary data.</text>
</comment>
<accession>A0AA88GXL3</accession>
<evidence type="ECO:0000313" key="3">
    <source>
        <dbReference type="Proteomes" id="UP000816034"/>
    </source>
</evidence>
<feature type="transmembrane region" description="Helical" evidence="1">
    <location>
        <begin position="21"/>
        <end position="40"/>
    </location>
</feature>
<sequence length="344" mass="39672">MNHENNDEKSVFAEYLAELTSLIPFGYPVIATLMINLGALVEAGATLNDTTIGYFVNSFVGLLVELCPQYLRIYRKCKSPKVSEQTKQILEAQCESMSEGIDKVEKAVVCITSRYALARNLMRQHASFTQLQELTTALRFQFRFLFFATHLLHDEPILIIHPIEKWGIRAKISCITSNWTLHMVMAYFLKQQFPSLSIQSPRVEQVEYLLGQRSKAKGSMFWVYEMYNWTALDSLPSGQEHESYEQHCFNNGLDHRIWGEGVPSDITKFEGIRVILLGPAQYERRCNLMKDFTEQKASFEIEREMSQDEIETLLNKMVNISTEEKRRIVEQRSLETGVGLVDKE</sequence>
<gene>
    <name evidence="2" type="ORF">C9374_001147</name>
</gene>
<protein>
    <submittedName>
        <fullName evidence="2">Uncharacterized protein</fullName>
    </submittedName>
</protein>
<dbReference type="GeneID" id="68093603"/>
<keyword evidence="1" id="KW-0472">Membrane</keyword>
<dbReference type="Proteomes" id="UP000816034">
    <property type="component" value="Unassembled WGS sequence"/>
</dbReference>
<keyword evidence="3" id="KW-1185">Reference proteome</keyword>
<name>A0AA88GXL3_NAELO</name>
<reference evidence="2 3" key="1">
    <citation type="journal article" date="2018" name="BMC Genomics">
        <title>The genome of Naegleria lovaniensis, the basis for a comparative approach to unravel pathogenicity factors of the human pathogenic amoeba N. fowleri.</title>
        <authorList>
            <person name="Liechti N."/>
            <person name="Schurch N."/>
            <person name="Bruggmann R."/>
            <person name="Wittwer M."/>
        </authorList>
    </citation>
    <scope>NUCLEOTIDE SEQUENCE [LARGE SCALE GENOMIC DNA]</scope>
    <source>
        <strain evidence="2 3">ATCC 30569</strain>
    </source>
</reference>
<dbReference type="RefSeq" id="XP_044551545.1">
    <property type="nucleotide sequence ID" value="XM_044687127.1"/>
</dbReference>
<dbReference type="EMBL" id="PYSW02000012">
    <property type="protein sequence ID" value="KAG2387553.1"/>
    <property type="molecule type" value="Genomic_DNA"/>
</dbReference>
<keyword evidence="1" id="KW-0812">Transmembrane</keyword>
<evidence type="ECO:0000313" key="2">
    <source>
        <dbReference type="EMBL" id="KAG2387553.1"/>
    </source>
</evidence>
<dbReference type="AlphaFoldDB" id="A0AA88GXL3"/>
<keyword evidence="1" id="KW-1133">Transmembrane helix</keyword>
<organism evidence="2 3">
    <name type="scientific">Naegleria lovaniensis</name>
    <name type="common">Amoeba</name>
    <dbReference type="NCBI Taxonomy" id="51637"/>
    <lineage>
        <taxon>Eukaryota</taxon>
        <taxon>Discoba</taxon>
        <taxon>Heterolobosea</taxon>
        <taxon>Tetramitia</taxon>
        <taxon>Eutetramitia</taxon>
        <taxon>Vahlkampfiidae</taxon>
        <taxon>Naegleria</taxon>
    </lineage>
</organism>
<evidence type="ECO:0000256" key="1">
    <source>
        <dbReference type="SAM" id="Phobius"/>
    </source>
</evidence>
<feature type="transmembrane region" description="Helical" evidence="1">
    <location>
        <begin position="52"/>
        <end position="71"/>
    </location>
</feature>